<evidence type="ECO:0000256" key="3">
    <source>
        <dbReference type="ARBA" id="ARBA00023038"/>
    </source>
</evidence>
<keyword evidence="3 4" id="KW-0440">LIM domain</keyword>
<name>A0AAV1GHD6_XYRNO</name>
<dbReference type="PANTHER" id="PTHR24206">
    <property type="entry name" value="OS06G0237300 PROTEIN"/>
    <property type="match status" value="1"/>
</dbReference>
<feature type="compositionally biased region" description="Basic and acidic residues" evidence="5">
    <location>
        <begin position="584"/>
        <end position="604"/>
    </location>
</feature>
<feature type="region of interest" description="Disordered" evidence="5">
    <location>
        <begin position="968"/>
        <end position="992"/>
    </location>
</feature>
<proteinExistence type="predicted"/>
<feature type="compositionally biased region" description="Basic residues" evidence="5">
    <location>
        <begin position="276"/>
        <end position="290"/>
    </location>
</feature>
<evidence type="ECO:0000256" key="1">
    <source>
        <dbReference type="ARBA" id="ARBA00022723"/>
    </source>
</evidence>
<feature type="compositionally biased region" description="Polar residues" evidence="5">
    <location>
        <begin position="296"/>
        <end position="308"/>
    </location>
</feature>
<feature type="region of interest" description="Disordered" evidence="5">
    <location>
        <begin position="731"/>
        <end position="795"/>
    </location>
</feature>
<dbReference type="AlphaFoldDB" id="A0AAV1GHD6"/>
<dbReference type="Proteomes" id="UP001178508">
    <property type="component" value="Chromosome 14"/>
</dbReference>
<evidence type="ECO:0000256" key="4">
    <source>
        <dbReference type="PROSITE-ProRule" id="PRU00125"/>
    </source>
</evidence>
<evidence type="ECO:0000313" key="7">
    <source>
        <dbReference type="EMBL" id="CAJ1071597.1"/>
    </source>
</evidence>
<feature type="compositionally biased region" description="Basic and acidic residues" evidence="5">
    <location>
        <begin position="414"/>
        <end position="441"/>
    </location>
</feature>
<reference evidence="7" key="1">
    <citation type="submission" date="2023-08" db="EMBL/GenBank/DDBJ databases">
        <authorList>
            <person name="Alioto T."/>
            <person name="Alioto T."/>
            <person name="Gomez Garrido J."/>
        </authorList>
    </citation>
    <scope>NUCLEOTIDE SEQUENCE</scope>
</reference>
<feature type="compositionally biased region" description="Polar residues" evidence="5">
    <location>
        <begin position="264"/>
        <end position="274"/>
    </location>
</feature>
<feature type="region of interest" description="Disordered" evidence="5">
    <location>
        <begin position="206"/>
        <end position="350"/>
    </location>
</feature>
<evidence type="ECO:0000256" key="2">
    <source>
        <dbReference type="ARBA" id="ARBA00022833"/>
    </source>
</evidence>
<dbReference type="GO" id="GO:0046872">
    <property type="term" value="F:metal ion binding"/>
    <property type="evidence" value="ECO:0007669"/>
    <property type="project" value="UniProtKB-KW"/>
</dbReference>
<feature type="compositionally biased region" description="Basic and acidic residues" evidence="5">
    <location>
        <begin position="251"/>
        <end position="263"/>
    </location>
</feature>
<feature type="compositionally biased region" description="Basic and acidic residues" evidence="5">
    <location>
        <begin position="523"/>
        <end position="533"/>
    </location>
</feature>
<keyword evidence="8" id="KW-1185">Reference proteome</keyword>
<keyword evidence="2 4" id="KW-0862">Zinc</keyword>
<evidence type="ECO:0000256" key="5">
    <source>
        <dbReference type="SAM" id="MobiDB-lite"/>
    </source>
</evidence>
<organism evidence="7 8">
    <name type="scientific">Xyrichtys novacula</name>
    <name type="common">Pearly razorfish</name>
    <name type="synonym">Hemipteronotus novacula</name>
    <dbReference type="NCBI Taxonomy" id="13765"/>
    <lineage>
        <taxon>Eukaryota</taxon>
        <taxon>Metazoa</taxon>
        <taxon>Chordata</taxon>
        <taxon>Craniata</taxon>
        <taxon>Vertebrata</taxon>
        <taxon>Euteleostomi</taxon>
        <taxon>Actinopterygii</taxon>
        <taxon>Neopterygii</taxon>
        <taxon>Teleostei</taxon>
        <taxon>Neoteleostei</taxon>
        <taxon>Acanthomorphata</taxon>
        <taxon>Eupercaria</taxon>
        <taxon>Labriformes</taxon>
        <taxon>Labridae</taxon>
        <taxon>Xyrichtys</taxon>
    </lineage>
</organism>
<feature type="compositionally biased region" description="Basic and acidic residues" evidence="5">
    <location>
        <begin position="563"/>
        <end position="578"/>
    </location>
</feature>
<feature type="domain" description="LIM zinc-binding" evidence="6">
    <location>
        <begin position="1"/>
        <end position="49"/>
    </location>
</feature>
<dbReference type="SUPFAM" id="SSF57716">
    <property type="entry name" value="Glucocorticoid receptor-like (DNA-binding domain)"/>
    <property type="match status" value="1"/>
</dbReference>
<feature type="compositionally biased region" description="Polar residues" evidence="5">
    <location>
        <begin position="471"/>
        <end position="488"/>
    </location>
</feature>
<gene>
    <name evidence="7" type="ORF">XNOV1_A024226</name>
</gene>
<feature type="compositionally biased region" description="Basic and acidic residues" evidence="5">
    <location>
        <begin position="217"/>
        <end position="234"/>
    </location>
</feature>
<dbReference type="PROSITE" id="PS50023">
    <property type="entry name" value="LIM_DOMAIN_2"/>
    <property type="match status" value="1"/>
</dbReference>
<dbReference type="InterPro" id="IPR001781">
    <property type="entry name" value="Znf_LIM"/>
</dbReference>
<evidence type="ECO:0000313" key="8">
    <source>
        <dbReference type="Proteomes" id="UP001178508"/>
    </source>
</evidence>
<accession>A0AAV1GHD6</accession>
<feature type="region of interest" description="Disordered" evidence="5">
    <location>
        <begin position="414"/>
        <end position="689"/>
    </location>
</feature>
<feature type="compositionally biased region" description="Polar residues" evidence="5">
    <location>
        <begin position="607"/>
        <end position="626"/>
    </location>
</feature>
<keyword evidence="1 4" id="KW-0479">Metal-binding</keyword>
<feature type="compositionally biased region" description="Low complexity" evidence="5">
    <location>
        <begin position="651"/>
        <end position="660"/>
    </location>
</feature>
<dbReference type="Gene3D" id="2.10.110.10">
    <property type="entry name" value="Cysteine Rich Protein"/>
    <property type="match status" value="1"/>
</dbReference>
<evidence type="ECO:0000259" key="6">
    <source>
        <dbReference type="PROSITE" id="PS50023"/>
    </source>
</evidence>
<protein>
    <submittedName>
        <fullName evidence="7">Flocculation protein FLO11-like</fullName>
    </submittedName>
</protein>
<feature type="compositionally biased region" description="Basic and acidic residues" evidence="5">
    <location>
        <begin position="664"/>
        <end position="674"/>
    </location>
</feature>
<sequence>MEKMVANKLILHKSCFCCKHCKKRLSIHNHSSLYGEFYCISHYQQLFKRKGNYDEGFGHKQHKDHWLHKNKGTDEPDVVSTPKVKKSSKSSLSDSIRDSSADAFITKSSARELGSNSGADVKGKLKMSWPPEKKTAGVNTATTTYVKSNISDISKTSSYSRSFTEHQKSDTQQLKTNHGGEVKDKVKTLTSSFISGMKEESKTTIYNSTEKFSTEGPKPRSDPIKVERFKDRVDGTSPRVLHFSVPSQEKSITDTNRKPEHKNVTPTSKTNYSPTLKRHNSYSNKSKKSVRFSPNVDVSQFDLSSQLTTEDKEDNTQLQDLPEESTENKSKDSNDDKEENTAVNLLPESELEVHLQTPEHKCNGEIGKTLNQEQDVGVESSEEILRTNIDVMNGVPDKVEESVNIFTETVKITHEVEKHQEPPEISDIKPTDSVNESKPENPDAPAEPLNGEETGLERNVNQLEKTDPANDDTSGSKRTPVARSNSLKGSVKPAEKPKARLGSWSKGKSPLSKLFTSGGTTKGEQKDVKKPDGKPGGGLLGRLFQSSSEKAEDNMKSATQTEGNDKKDAEAKMAEEVKVAVAEETPKKGDGIQEQEAKEQKEEEPQSTEPNTPDRNTNAAVCQEPTNLLEATKSEPQDDQTAPEQKDTDLQSSQSSSVSVTDPDPEKAESKEFPITEESESQISEGWSTQLITENSSDVDLKTTFKDDIFGDSVSSADVDPFTVQMNTNESTQMSGEEMDAPHEDGQDLFGGALLDTNQGFPEITTDPFGLSDSQELIVTNPGDPFSSPLGDTAFPASGDTFGLLDSKPHSTLTENEVTHGFSDPFTILDSAPVNQTEDQISSPVDVSGQTKEQETNFDIFSSNDFLFTPSPAANVPPQEGSAFPEDIFGVSDTFSSVDVFTTLPPASGTSDSLNDLLGVDAFSAAAPSAQTNLFADDIFGSEPQLLPVSESSDVSLFGDSLLVSNKNNNSSGEQTAQNTVSDSSWMDDLLG</sequence>
<feature type="region of interest" description="Disordered" evidence="5">
    <location>
        <begin position="62"/>
        <end position="94"/>
    </location>
</feature>
<feature type="compositionally biased region" description="Polar residues" evidence="5">
    <location>
        <begin position="973"/>
        <end position="985"/>
    </location>
</feature>
<dbReference type="EMBL" id="OY660877">
    <property type="protein sequence ID" value="CAJ1071597.1"/>
    <property type="molecule type" value="Genomic_DNA"/>
</dbReference>